<dbReference type="EMBL" id="JASBAO010000001">
    <property type="protein sequence ID" value="MDI2091342.1"/>
    <property type="molecule type" value="Genomic_DNA"/>
</dbReference>
<reference evidence="1" key="1">
    <citation type="submission" date="2023-05" db="EMBL/GenBank/DDBJ databases">
        <title>Whole genome sequence of Commensalibacter sp.</title>
        <authorList>
            <person name="Charoenyingcharoen P."/>
            <person name="Yukphan P."/>
        </authorList>
    </citation>
    <scope>NUCLEOTIDE SEQUENCE</scope>
    <source>
        <strain evidence="1">TBRC 16381</strain>
    </source>
</reference>
<proteinExistence type="predicted"/>
<organism evidence="1 2">
    <name type="scientific">Commensalibacter oyaizuii</name>
    <dbReference type="NCBI Taxonomy" id="3043873"/>
    <lineage>
        <taxon>Bacteria</taxon>
        <taxon>Pseudomonadati</taxon>
        <taxon>Pseudomonadota</taxon>
        <taxon>Alphaproteobacteria</taxon>
        <taxon>Acetobacterales</taxon>
        <taxon>Acetobacteraceae</taxon>
    </lineage>
</organism>
<dbReference type="Proteomes" id="UP001431634">
    <property type="component" value="Unassembled WGS sequence"/>
</dbReference>
<comment type="caution">
    <text evidence="1">The sequence shown here is derived from an EMBL/GenBank/DDBJ whole genome shotgun (WGS) entry which is preliminary data.</text>
</comment>
<name>A0ABT6Q2I5_9PROT</name>
<dbReference type="RefSeq" id="WP_281448438.1">
    <property type="nucleotide sequence ID" value="NZ_JASBAO010000001.1"/>
</dbReference>
<gene>
    <name evidence="1" type="ORF">QJV27_08170</name>
</gene>
<sequence>MKKYLLIIGISLVWSIPLYASPETGIFIGKNDIHTLGYLKIEQAPFNRLYTTIDLKNIRCGAHLKGYTEQQGKRFVLHTDILDPSADDAHQCAVTFTNDKNVITIIREENCQNWHGIGCSFTTLKFYKR</sequence>
<protein>
    <submittedName>
        <fullName evidence="1">Uncharacterized protein</fullName>
    </submittedName>
</protein>
<evidence type="ECO:0000313" key="2">
    <source>
        <dbReference type="Proteomes" id="UP001431634"/>
    </source>
</evidence>
<accession>A0ABT6Q2I5</accession>
<keyword evidence="2" id="KW-1185">Reference proteome</keyword>
<evidence type="ECO:0000313" key="1">
    <source>
        <dbReference type="EMBL" id="MDI2091342.1"/>
    </source>
</evidence>